<sequence>MCQGQAVQKILMQHRAAFLQTLENFELNAIAKKGMEDAAALNNKAAEKACEKVQEEEEIKCTFERIALANERQRALIKRFEDKILDIYEECLSFKQAHTELHLKLIGLEEDLRKKTGYTFAAFCKDRLPKLDRLTKYGIKTALQRADEPAGILPNITRQSYRPEPAPQQKIQFLQPRILAKVAYCPTVDLPLTRRLASPLEPFAPLAPTTVHPSPFRCKSNSNLLDNNNLLSNKSIPSTSDSASKVRTLAYNLSKSVTVVTLPNLKRSSTSILKTAPPGLNVIHTKFNSRVQSEQNDSLLPPAAKLLRLDETVPNIGQSAVGHSTPKIQQVFSIQNNNNNSNESLINNNTLAEATHLTNLNANSGTLNQKFSKSFSTSNFDANKNIENFCIVVQQSHPYDDTSVNGVNINSIPNSSGGTENLRSASEVNTPIDKNAPIILHSYANLAHKPLPRFTDFIPKLGDTEPLDHFVPDSVKPSKFILPIF</sequence>
<accession>A0AAN9TM04</accession>
<gene>
    <name evidence="1" type="ORF">V9T40_009046</name>
</gene>
<organism evidence="1 2">
    <name type="scientific">Parthenolecanium corni</name>
    <dbReference type="NCBI Taxonomy" id="536013"/>
    <lineage>
        <taxon>Eukaryota</taxon>
        <taxon>Metazoa</taxon>
        <taxon>Ecdysozoa</taxon>
        <taxon>Arthropoda</taxon>
        <taxon>Hexapoda</taxon>
        <taxon>Insecta</taxon>
        <taxon>Pterygota</taxon>
        <taxon>Neoptera</taxon>
        <taxon>Paraneoptera</taxon>
        <taxon>Hemiptera</taxon>
        <taxon>Sternorrhyncha</taxon>
        <taxon>Coccoidea</taxon>
        <taxon>Coccidae</taxon>
        <taxon>Parthenolecanium</taxon>
    </lineage>
</organism>
<dbReference type="Proteomes" id="UP001367676">
    <property type="component" value="Unassembled WGS sequence"/>
</dbReference>
<proteinExistence type="predicted"/>
<protein>
    <submittedName>
        <fullName evidence="1">Uncharacterized protein</fullName>
    </submittedName>
</protein>
<comment type="caution">
    <text evidence="1">The sequence shown here is derived from an EMBL/GenBank/DDBJ whole genome shotgun (WGS) entry which is preliminary data.</text>
</comment>
<keyword evidence="2" id="KW-1185">Reference proteome</keyword>
<name>A0AAN9TM04_9HEMI</name>
<dbReference type="EMBL" id="JBBCAQ010000010">
    <property type="protein sequence ID" value="KAK7601605.1"/>
    <property type="molecule type" value="Genomic_DNA"/>
</dbReference>
<evidence type="ECO:0000313" key="1">
    <source>
        <dbReference type="EMBL" id="KAK7601605.1"/>
    </source>
</evidence>
<reference evidence="1 2" key="1">
    <citation type="submission" date="2024-03" db="EMBL/GenBank/DDBJ databases">
        <title>Adaptation during the transition from Ophiocordyceps entomopathogen to insect associate is accompanied by gene loss and intensified selection.</title>
        <authorList>
            <person name="Ward C.M."/>
            <person name="Onetto C.A."/>
            <person name="Borneman A.R."/>
        </authorList>
    </citation>
    <scope>NUCLEOTIDE SEQUENCE [LARGE SCALE GENOMIC DNA]</scope>
    <source>
        <strain evidence="1">AWRI1</strain>
        <tissue evidence="1">Single Adult Female</tissue>
    </source>
</reference>
<evidence type="ECO:0000313" key="2">
    <source>
        <dbReference type="Proteomes" id="UP001367676"/>
    </source>
</evidence>
<dbReference type="AlphaFoldDB" id="A0AAN9TM04"/>